<protein>
    <submittedName>
        <fullName evidence="7">DUF86 domain-containing protein</fullName>
    </submittedName>
</protein>
<dbReference type="Gene3D" id="1.20.120.580">
    <property type="entry name" value="bsu32300-like"/>
    <property type="match status" value="1"/>
</dbReference>
<dbReference type="InterPro" id="IPR037038">
    <property type="entry name" value="HepT-like_sf"/>
</dbReference>
<dbReference type="Pfam" id="PF01934">
    <property type="entry name" value="HepT-like"/>
    <property type="match status" value="1"/>
</dbReference>
<keyword evidence="3" id="KW-0540">Nuclease</keyword>
<evidence type="ECO:0000256" key="3">
    <source>
        <dbReference type="ARBA" id="ARBA00022722"/>
    </source>
</evidence>
<keyword evidence="1" id="KW-0597">Phosphoprotein</keyword>
<dbReference type="Proteomes" id="UP000824205">
    <property type="component" value="Unassembled WGS sequence"/>
</dbReference>
<dbReference type="EMBL" id="DXGE01000019">
    <property type="protein sequence ID" value="HIW85783.1"/>
    <property type="molecule type" value="Genomic_DNA"/>
</dbReference>
<evidence type="ECO:0000256" key="4">
    <source>
        <dbReference type="ARBA" id="ARBA00022741"/>
    </source>
</evidence>
<sequence>MKKSDTERIKKIISVWQALQNQIKEHSITKENLMNDEFLQWAVTTPLYNIGEQVYKISDEMKQQHPEIIWSVVAGLRHRLVHDYEGINWSIIVEVIFDEMNDFVESIKKLI</sequence>
<name>A0A9D1UFT8_9FIRM</name>
<organism evidence="7 8">
    <name type="scientific">Candidatus Eubacterium faecipullorum</name>
    <dbReference type="NCBI Taxonomy" id="2838571"/>
    <lineage>
        <taxon>Bacteria</taxon>
        <taxon>Bacillati</taxon>
        <taxon>Bacillota</taxon>
        <taxon>Clostridia</taxon>
        <taxon>Eubacteriales</taxon>
        <taxon>Eubacteriaceae</taxon>
        <taxon>Eubacterium</taxon>
    </lineage>
</organism>
<dbReference type="GO" id="GO:0000166">
    <property type="term" value="F:nucleotide binding"/>
    <property type="evidence" value="ECO:0007669"/>
    <property type="project" value="UniProtKB-KW"/>
</dbReference>
<keyword evidence="5" id="KW-0378">Hydrolase</keyword>
<dbReference type="GO" id="GO:0004540">
    <property type="term" value="F:RNA nuclease activity"/>
    <property type="evidence" value="ECO:0007669"/>
    <property type="project" value="InterPro"/>
</dbReference>
<dbReference type="InterPro" id="IPR008201">
    <property type="entry name" value="HepT-like"/>
</dbReference>
<accession>A0A9D1UFT8</accession>
<keyword evidence="2" id="KW-1277">Toxin-antitoxin system</keyword>
<dbReference type="PANTHER" id="PTHR34139">
    <property type="entry name" value="UPF0331 PROTEIN MJ0127"/>
    <property type="match status" value="1"/>
</dbReference>
<evidence type="ECO:0000256" key="2">
    <source>
        <dbReference type="ARBA" id="ARBA00022649"/>
    </source>
</evidence>
<evidence type="ECO:0000313" key="7">
    <source>
        <dbReference type="EMBL" id="HIW85783.1"/>
    </source>
</evidence>
<dbReference type="PANTHER" id="PTHR34139:SF1">
    <property type="entry name" value="RNASE MJ1380-RELATED"/>
    <property type="match status" value="1"/>
</dbReference>
<reference evidence="7" key="2">
    <citation type="submission" date="2021-04" db="EMBL/GenBank/DDBJ databases">
        <authorList>
            <person name="Gilroy R."/>
        </authorList>
    </citation>
    <scope>NUCLEOTIDE SEQUENCE</scope>
    <source>
        <strain evidence="7">421</strain>
    </source>
</reference>
<dbReference type="InterPro" id="IPR051813">
    <property type="entry name" value="HepT_RNase_toxin"/>
</dbReference>
<dbReference type="AlphaFoldDB" id="A0A9D1UFT8"/>
<keyword evidence="4" id="KW-0547">Nucleotide-binding</keyword>
<comment type="similarity">
    <text evidence="6">Belongs to the HepT RNase toxin family.</text>
</comment>
<evidence type="ECO:0000256" key="1">
    <source>
        <dbReference type="ARBA" id="ARBA00022553"/>
    </source>
</evidence>
<reference evidence="7" key="1">
    <citation type="journal article" date="2021" name="PeerJ">
        <title>Extensive microbial diversity within the chicken gut microbiome revealed by metagenomics and culture.</title>
        <authorList>
            <person name="Gilroy R."/>
            <person name="Ravi A."/>
            <person name="Getino M."/>
            <person name="Pursley I."/>
            <person name="Horton D.L."/>
            <person name="Alikhan N.F."/>
            <person name="Baker D."/>
            <person name="Gharbi K."/>
            <person name="Hall N."/>
            <person name="Watson M."/>
            <person name="Adriaenssens E.M."/>
            <person name="Foster-Nyarko E."/>
            <person name="Jarju S."/>
            <person name="Secka A."/>
            <person name="Antonio M."/>
            <person name="Oren A."/>
            <person name="Chaudhuri R.R."/>
            <person name="La Ragione R."/>
            <person name="Hildebrand F."/>
            <person name="Pallen M.J."/>
        </authorList>
    </citation>
    <scope>NUCLEOTIDE SEQUENCE</scope>
    <source>
        <strain evidence="7">421</strain>
    </source>
</reference>
<comment type="caution">
    <text evidence="7">The sequence shown here is derived from an EMBL/GenBank/DDBJ whole genome shotgun (WGS) entry which is preliminary data.</text>
</comment>
<dbReference type="GO" id="GO:0016787">
    <property type="term" value="F:hydrolase activity"/>
    <property type="evidence" value="ECO:0007669"/>
    <property type="project" value="UniProtKB-KW"/>
</dbReference>
<gene>
    <name evidence="7" type="ORF">IAA48_04735</name>
</gene>
<evidence type="ECO:0000313" key="8">
    <source>
        <dbReference type="Proteomes" id="UP000824205"/>
    </source>
</evidence>
<proteinExistence type="inferred from homology"/>
<evidence type="ECO:0000256" key="6">
    <source>
        <dbReference type="ARBA" id="ARBA00024207"/>
    </source>
</evidence>
<dbReference type="GO" id="GO:0110001">
    <property type="term" value="C:toxin-antitoxin complex"/>
    <property type="evidence" value="ECO:0007669"/>
    <property type="project" value="InterPro"/>
</dbReference>
<evidence type="ECO:0000256" key="5">
    <source>
        <dbReference type="ARBA" id="ARBA00022801"/>
    </source>
</evidence>